<dbReference type="WBParaSite" id="SMUV_0000421801-mRNA-1">
    <property type="protein sequence ID" value="SMUV_0000421801-mRNA-1"/>
    <property type="gene ID" value="SMUV_0000421801"/>
</dbReference>
<keyword evidence="4 10" id="KW-1133">Transmembrane helix</keyword>
<dbReference type="InterPro" id="IPR017452">
    <property type="entry name" value="GPCR_Rhodpsn_7TM"/>
</dbReference>
<dbReference type="GO" id="GO:0004930">
    <property type="term" value="F:G protein-coupled receptor activity"/>
    <property type="evidence" value="ECO:0007669"/>
    <property type="project" value="UniProtKB-KW"/>
</dbReference>
<comment type="subcellular location">
    <subcellularLocation>
        <location evidence="1">Cell membrane</location>
        <topology evidence="1">Multi-pass membrane protein</topology>
    </subcellularLocation>
</comment>
<evidence type="ECO:0000256" key="9">
    <source>
        <dbReference type="RuleBase" id="RU000688"/>
    </source>
</evidence>
<keyword evidence="8 9" id="KW-0807">Transducer</keyword>
<dbReference type="PANTHER" id="PTHR24229">
    <property type="entry name" value="NEUROPEPTIDES RECEPTOR"/>
    <property type="match status" value="1"/>
</dbReference>
<evidence type="ECO:0000259" key="11">
    <source>
        <dbReference type="PROSITE" id="PS50262"/>
    </source>
</evidence>
<comment type="similarity">
    <text evidence="9">Belongs to the G-protein coupled receptor 1 family.</text>
</comment>
<dbReference type="Pfam" id="PF00001">
    <property type="entry name" value="7tm_1"/>
    <property type="match status" value="1"/>
</dbReference>
<accession>A0A0N5AIH2</accession>
<dbReference type="PROSITE" id="PS00237">
    <property type="entry name" value="G_PROTEIN_RECEP_F1_1"/>
    <property type="match status" value="1"/>
</dbReference>
<evidence type="ECO:0000313" key="13">
    <source>
        <dbReference type="WBParaSite" id="SMUV_0000421801-mRNA-1"/>
    </source>
</evidence>
<dbReference type="InterPro" id="IPR000276">
    <property type="entry name" value="GPCR_Rhodpsn"/>
</dbReference>
<dbReference type="GO" id="GO:0005886">
    <property type="term" value="C:plasma membrane"/>
    <property type="evidence" value="ECO:0007669"/>
    <property type="project" value="UniProtKB-SubCell"/>
</dbReference>
<evidence type="ECO:0000256" key="5">
    <source>
        <dbReference type="ARBA" id="ARBA00023040"/>
    </source>
</evidence>
<dbReference type="SUPFAM" id="SSF81321">
    <property type="entry name" value="Family A G protein-coupled receptor-like"/>
    <property type="match status" value="1"/>
</dbReference>
<proteinExistence type="inferred from homology"/>
<dbReference type="GO" id="GO:0042277">
    <property type="term" value="F:peptide binding"/>
    <property type="evidence" value="ECO:0007669"/>
    <property type="project" value="TreeGrafter"/>
</dbReference>
<dbReference type="Gene3D" id="1.20.1070.10">
    <property type="entry name" value="Rhodopsin 7-helix transmembrane proteins"/>
    <property type="match status" value="1"/>
</dbReference>
<dbReference type="Proteomes" id="UP000046393">
    <property type="component" value="Unplaced"/>
</dbReference>
<dbReference type="PRINTS" id="PR00237">
    <property type="entry name" value="GPCRRHODOPSN"/>
</dbReference>
<evidence type="ECO:0000256" key="2">
    <source>
        <dbReference type="ARBA" id="ARBA00022475"/>
    </source>
</evidence>
<dbReference type="PANTHER" id="PTHR24229:SF100">
    <property type="entry name" value="G-PROTEIN COUPLED RECEPTORS FAMILY 1 PROFILE DOMAIN-CONTAINING PROTEIN"/>
    <property type="match status" value="1"/>
</dbReference>
<evidence type="ECO:0000256" key="4">
    <source>
        <dbReference type="ARBA" id="ARBA00022989"/>
    </source>
</evidence>
<dbReference type="PROSITE" id="PS50262">
    <property type="entry name" value="G_PROTEIN_RECEP_F1_2"/>
    <property type="match status" value="1"/>
</dbReference>
<name>A0A0N5AIH2_9BILA</name>
<evidence type="ECO:0000256" key="7">
    <source>
        <dbReference type="ARBA" id="ARBA00023170"/>
    </source>
</evidence>
<keyword evidence="2" id="KW-1003">Cell membrane</keyword>
<feature type="transmembrane region" description="Helical" evidence="10">
    <location>
        <begin position="28"/>
        <end position="52"/>
    </location>
</feature>
<feature type="transmembrane region" description="Helical" evidence="10">
    <location>
        <begin position="302"/>
        <end position="322"/>
    </location>
</feature>
<evidence type="ECO:0000256" key="3">
    <source>
        <dbReference type="ARBA" id="ARBA00022692"/>
    </source>
</evidence>
<reference evidence="13" key="1">
    <citation type="submission" date="2017-02" db="UniProtKB">
        <authorList>
            <consortium name="WormBaseParasite"/>
        </authorList>
    </citation>
    <scope>IDENTIFICATION</scope>
</reference>
<keyword evidence="3 9" id="KW-0812">Transmembrane</keyword>
<feature type="transmembrane region" description="Helical" evidence="10">
    <location>
        <begin position="241"/>
        <end position="260"/>
    </location>
</feature>
<feature type="transmembrane region" description="Helical" evidence="10">
    <location>
        <begin position="182"/>
        <end position="210"/>
    </location>
</feature>
<keyword evidence="12" id="KW-1185">Reference proteome</keyword>
<evidence type="ECO:0000256" key="1">
    <source>
        <dbReference type="ARBA" id="ARBA00004651"/>
    </source>
</evidence>
<dbReference type="AlphaFoldDB" id="A0A0N5AIH2"/>
<protein>
    <submittedName>
        <fullName evidence="13">G_PROTEIN_RECEP_F1_2 domain-containing protein</fullName>
    </submittedName>
</protein>
<dbReference type="STRING" id="451379.A0A0N5AIH2"/>
<feature type="transmembrane region" description="Helical" evidence="10">
    <location>
        <begin position="141"/>
        <end position="162"/>
    </location>
</feature>
<keyword evidence="6 10" id="KW-0472">Membrane</keyword>
<organism evidence="12 13">
    <name type="scientific">Syphacia muris</name>
    <dbReference type="NCBI Taxonomy" id="451379"/>
    <lineage>
        <taxon>Eukaryota</taxon>
        <taxon>Metazoa</taxon>
        <taxon>Ecdysozoa</taxon>
        <taxon>Nematoda</taxon>
        <taxon>Chromadorea</taxon>
        <taxon>Rhabditida</taxon>
        <taxon>Spirurina</taxon>
        <taxon>Oxyuridomorpha</taxon>
        <taxon>Oxyuroidea</taxon>
        <taxon>Oxyuridae</taxon>
        <taxon>Syphacia</taxon>
    </lineage>
</organism>
<evidence type="ECO:0000256" key="8">
    <source>
        <dbReference type="ARBA" id="ARBA00023224"/>
    </source>
</evidence>
<keyword evidence="7 9" id="KW-0675">Receptor</keyword>
<sequence length="340" mass="38214">MSNNRSSRILINGTSIAEAVDESSVADMYIIILPSIVIFGLCGNVISLVTIFSSRIKNAAANHYLITLTIADSIFLIGLLLILFKLDFVYEFCLAIEYVLGTSSYVSSWSIAALTIERYLALARPFQVSKTCADRQRLKFLSIWIPLAFVVNIVQIASLKYYDDPSDPHYPNMRRCYPADSKLQMIIEVSDAILCYLLPCIAVVVLNLCVARKVRSSTLGFREIAKRNGSRRSGGVQSEPGVPSFSCRILLVVPVVYVLLNTPFYLFRIVDAISETIFKSMTFSIKGGMDMFTQNLYNAAHYLYYINFACDVVVYAFSRYLLNIFHLDNVVFYSVIANID</sequence>
<dbReference type="GO" id="GO:0043005">
    <property type="term" value="C:neuron projection"/>
    <property type="evidence" value="ECO:0007669"/>
    <property type="project" value="TreeGrafter"/>
</dbReference>
<evidence type="ECO:0000256" key="10">
    <source>
        <dbReference type="SAM" id="Phobius"/>
    </source>
</evidence>
<keyword evidence="5 9" id="KW-0297">G-protein coupled receptor</keyword>
<feature type="domain" description="G-protein coupled receptors family 1 profile" evidence="11">
    <location>
        <begin position="43"/>
        <end position="315"/>
    </location>
</feature>
<evidence type="ECO:0000256" key="6">
    <source>
        <dbReference type="ARBA" id="ARBA00023136"/>
    </source>
</evidence>
<evidence type="ECO:0000313" key="12">
    <source>
        <dbReference type="Proteomes" id="UP000046393"/>
    </source>
</evidence>
<feature type="transmembrane region" description="Helical" evidence="10">
    <location>
        <begin position="64"/>
        <end position="86"/>
    </location>
</feature>
<feature type="transmembrane region" description="Helical" evidence="10">
    <location>
        <begin position="98"/>
        <end position="120"/>
    </location>
</feature>